<dbReference type="EMBL" id="UINC01098797">
    <property type="protein sequence ID" value="SVC57594.1"/>
    <property type="molecule type" value="Genomic_DNA"/>
</dbReference>
<accession>A0A382N8T5</accession>
<dbReference type="SUPFAM" id="SSF109854">
    <property type="entry name" value="DinB/YfiT-like putative metalloenzymes"/>
    <property type="match status" value="1"/>
</dbReference>
<dbReference type="AlphaFoldDB" id="A0A382N8T5"/>
<evidence type="ECO:0008006" key="2">
    <source>
        <dbReference type="Google" id="ProtNLM"/>
    </source>
</evidence>
<dbReference type="Gene3D" id="1.20.120.450">
    <property type="entry name" value="dinb family like domain"/>
    <property type="match status" value="1"/>
</dbReference>
<protein>
    <recommendedName>
        <fullName evidence="2">DinB-like domain-containing protein</fullName>
    </recommendedName>
</protein>
<sequence length="186" mass="20938">MTNRHNAPGFGNEPTLAAQYSSLIGRLLDYCEAGLVGLSAEQISDTRKGTTNSVGFDVWHVVRTVDNIIFFVFEREKPVWLKGKFHESWGLPEVDQGTGMDVKDAYSLHFPDVLTFTEYIHAVKEVVVPRINKMDEDYFKVVQFVRPWGEVPRMEMIGHGLIGHGNGHLGRVSLARNIYGLEGLAY</sequence>
<gene>
    <name evidence="1" type="ORF">METZ01_LOCUS310448</name>
</gene>
<evidence type="ECO:0000313" key="1">
    <source>
        <dbReference type="EMBL" id="SVC57594.1"/>
    </source>
</evidence>
<proteinExistence type="predicted"/>
<reference evidence="1" key="1">
    <citation type="submission" date="2018-05" db="EMBL/GenBank/DDBJ databases">
        <authorList>
            <person name="Lanie J.A."/>
            <person name="Ng W.-L."/>
            <person name="Kazmierczak K.M."/>
            <person name="Andrzejewski T.M."/>
            <person name="Davidsen T.M."/>
            <person name="Wayne K.J."/>
            <person name="Tettelin H."/>
            <person name="Glass J.I."/>
            <person name="Rusch D."/>
            <person name="Podicherti R."/>
            <person name="Tsui H.-C.T."/>
            <person name="Winkler M.E."/>
        </authorList>
    </citation>
    <scope>NUCLEOTIDE SEQUENCE</scope>
</reference>
<organism evidence="1">
    <name type="scientific">marine metagenome</name>
    <dbReference type="NCBI Taxonomy" id="408172"/>
    <lineage>
        <taxon>unclassified sequences</taxon>
        <taxon>metagenomes</taxon>
        <taxon>ecological metagenomes</taxon>
    </lineage>
</organism>
<dbReference type="InterPro" id="IPR034660">
    <property type="entry name" value="DinB/YfiT-like"/>
</dbReference>
<name>A0A382N8T5_9ZZZZ</name>